<dbReference type="SUPFAM" id="SSF102114">
    <property type="entry name" value="Radical SAM enzymes"/>
    <property type="match status" value="1"/>
</dbReference>
<dbReference type="InterPro" id="IPR017200">
    <property type="entry name" value="PqqE-like"/>
</dbReference>
<evidence type="ECO:0000256" key="4">
    <source>
        <dbReference type="ARBA" id="ARBA00022723"/>
    </source>
</evidence>
<dbReference type="InterPro" id="IPR050377">
    <property type="entry name" value="Radical_SAM_PqqE_MftC-like"/>
</dbReference>
<dbReference type="Pfam" id="PF04055">
    <property type="entry name" value="Radical_SAM"/>
    <property type="match status" value="1"/>
</dbReference>
<evidence type="ECO:0000259" key="7">
    <source>
        <dbReference type="PROSITE" id="PS51918"/>
    </source>
</evidence>
<evidence type="ECO:0000256" key="3">
    <source>
        <dbReference type="ARBA" id="ARBA00022691"/>
    </source>
</evidence>
<keyword evidence="3" id="KW-0949">S-adenosyl-L-methionine</keyword>
<evidence type="ECO:0000256" key="5">
    <source>
        <dbReference type="ARBA" id="ARBA00023004"/>
    </source>
</evidence>
<dbReference type="CDD" id="cd01335">
    <property type="entry name" value="Radical_SAM"/>
    <property type="match status" value="1"/>
</dbReference>
<dbReference type="InterPro" id="IPR023885">
    <property type="entry name" value="4Fe4S-binding_SPASM_dom"/>
</dbReference>
<evidence type="ECO:0000313" key="8">
    <source>
        <dbReference type="EMBL" id="QTA37790.1"/>
    </source>
</evidence>
<organism evidence="8 9">
    <name type="scientific">Thermosipho ferrireducens</name>
    <dbReference type="NCBI Taxonomy" id="2571116"/>
    <lineage>
        <taxon>Bacteria</taxon>
        <taxon>Thermotogati</taxon>
        <taxon>Thermotogota</taxon>
        <taxon>Thermotogae</taxon>
        <taxon>Thermotogales</taxon>
        <taxon>Fervidobacteriaceae</taxon>
        <taxon>Thermosipho</taxon>
    </lineage>
</organism>
<dbReference type="Proteomes" id="UP000671862">
    <property type="component" value="Chromosome"/>
</dbReference>
<dbReference type="EMBL" id="CP071446">
    <property type="protein sequence ID" value="QTA37790.1"/>
    <property type="molecule type" value="Genomic_DNA"/>
</dbReference>
<name>A0ABX7S7K8_9BACT</name>
<evidence type="ECO:0000256" key="2">
    <source>
        <dbReference type="ARBA" id="ARBA00022485"/>
    </source>
</evidence>
<proteinExistence type="predicted"/>
<keyword evidence="5" id="KW-0408">Iron</keyword>
<dbReference type="PIRSF" id="PIRSF037420">
    <property type="entry name" value="PQQ_syn_pqqE"/>
    <property type="match status" value="1"/>
</dbReference>
<keyword evidence="6" id="KW-0411">Iron-sulfur</keyword>
<dbReference type="InterPro" id="IPR058240">
    <property type="entry name" value="rSAM_sf"/>
</dbReference>
<protein>
    <submittedName>
        <fullName evidence="8">Radical SAM protein</fullName>
    </submittedName>
</protein>
<dbReference type="Pfam" id="PF13186">
    <property type="entry name" value="SPASM"/>
    <property type="match status" value="1"/>
</dbReference>
<dbReference type="SFLD" id="SFLDG01386">
    <property type="entry name" value="main_SPASM_domain-containing"/>
    <property type="match status" value="1"/>
</dbReference>
<keyword evidence="9" id="KW-1185">Reference proteome</keyword>
<keyword evidence="2" id="KW-0004">4Fe-4S</keyword>
<reference evidence="8 9" key="1">
    <citation type="submission" date="2021-03" db="EMBL/GenBank/DDBJ databases">
        <title>Thermosipho ferrireducens sp.nov., an anaerobic thermophilic iron-reducing bacterium isolated from a deep-sea hydrothermal sulfide deposits.</title>
        <authorList>
            <person name="Zeng X."/>
            <person name="Chen Y."/>
            <person name="Shao Z."/>
        </authorList>
    </citation>
    <scope>NUCLEOTIDE SEQUENCE [LARGE SCALE GENOMIC DNA]</scope>
    <source>
        <strain evidence="8 9">JL129W03</strain>
    </source>
</reference>
<keyword evidence="4" id="KW-0479">Metal-binding</keyword>
<gene>
    <name evidence="8" type="ORF">JYK00_08700</name>
</gene>
<dbReference type="SMART" id="SM00729">
    <property type="entry name" value="Elp3"/>
    <property type="match status" value="1"/>
</dbReference>
<dbReference type="InterPro" id="IPR006638">
    <property type="entry name" value="Elp3/MiaA/NifB-like_rSAM"/>
</dbReference>
<evidence type="ECO:0000256" key="6">
    <source>
        <dbReference type="ARBA" id="ARBA00023014"/>
    </source>
</evidence>
<dbReference type="SFLD" id="SFLDS00029">
    <property type="entry name" value="Radical_SAM"/>
    <property type="match status" value="1"/>
</dbReference>
<sequence length="314" mass="35968">MQRPEIVEFEITTACNYSCRHCYCNAGKKSRYELTTQEAKKVIKDLVDAGVKIIDIVGGEPFLRPDLEDIILYGRSLGARMMINTNGSLATWERVKKLKEIDKEILIGVSLDGHIASLHEFVRGKNTFQRTMEGLMNFLKAGFEVTILHVINARNYSYFENMVLFAKKLGVNLYVDRFVPVGRGELYKDELLPTRKMIKYVQSIIDKYRNDVVFYVEENIKGGLCTAGRTHASILVDGTVVPCGHFRFDKEFYMGNIKNKSFGELWKSYDSEILIKDCKECLFFNKCYGGCRAFAYKINKKIDPIFCLVGDQNV</sequence>
<evidence type="ECO:0000256" key="1">
    <source>
        <dbReference type="ARBA" id="ARBA00001966"/>
    </source>
</evidence>
<dbReference type="InterPro" id="IPR013785">
    <property type="entry name" value="Aldolase_TIM"/>
</dbReference>
<dbReference type="PANTHER" id="PTHR11228">
    <property type="entry name" value="RADICAL SAM DOMAIN PROTEIN"/>
    <property type="match status" value="1"/>
</dbReference>
<dbReference type="InterPro" id="IPR007197">
    <property type="entry name" value="rSAM"/>
</dbReference>
<dbReference type="PROSITE" id="PS51918">
    <property type="entry name" value="RADICAL_SAM"/>
    <property type="match status" value="1"/>
</dbReference>
<dbReference type="Gene3D" id="3.20.20.70">
    <property type="entry name" value="Aldolase class I"/>
    <property type="match status" value="1"/>
</dbReference>
<dbReference type="PANTHER" id="PTHR11228:SF7">
    <property type="entry name" value="PQQA PEPTIDE CYCLASE"/>
    <property type="match status" value="1"/>
</dbReference>
<dbReference type="SFLD" id="SFLDG01067">
    <property type="entry name" value="SPASM/twitch_domain_containing"/>
    <property type="match status" value="1"/>
</dbReference>
<dbReference type="NCBIfam" id="TIGR04085">
    <property type="entry name" value="rSAM_more_4Fe4S"/>
    <property type="match status" value="1"/>
</dbReference>
<evidence type="ECO:0000313" key="9">
    <source>
        <dbReference type="Proteomes" id="UP000671862"/>
    </source>
</evidence>
<dbReference type="RefSeq" id="WP_207566512.1">
    <property type="nucleotide sequence ID" value="NZ_CP071446.1"/>
</dbReference>
<comment type="cofactor">
    <cofactor evidence="1">
        <name>[4Fe-4S] cluster</name>
        <dbReference type="ChEBI" id="CHEBI:49883"/>
    </cofactor>
</comment>
<feature type="domain" description="Radical SAM core" evidence="7">
    <location>
        <begin position="1"/>
        <end position="210"/>
    </location>
</feature>
<accession>A0ABX7S7K8</accession>